<dbReference type="GO" id="GO:0034314">
    <property type="term" value="P:Arp2/3 complex-mediated actin nucleation"/>
    <property type="evidence" value="ECO:0007669"/>
    <property type="project" value="EnsemblFungi"/>
</dbReference>
<dbReference type="STRING" id="402676.B6K6X9"/>
<evidence type="ECO:0000256" key="2">
    <source>
        <dbReference type="ARBA" id="ARBA00022723"/>
    </source>
</evidence>
<keyword evidence="1 8" id="KW-0728">SH3 domain</keyword>
<feature type="compositionally biased region" description="Polar residues" evidence="10">
    <location>
        <begin position="508"/>
        <end position="517"/>
    </location>
</feature>
<dbReference type="RefSeq" id="XP_002175576.2">
    <property type="nucleotide sequence ID" value="XM_002175540.2"/>
</dbReference>
<dbReference type="SUPFAM" id="SSF50044">
    <property type="entry name" value="SH3-domain"/>
    <property type="match status" value="2"/>
</dbReference>
<evidence type="ECO:0000313" key="14">
    <source>
        <dbReference type="EMBL" id="EEB09283.2"/>
    </source>
</evidence>
<dbReference type="InterPro" id="IPR001060">
    <property type="entry name" value="FCH_dom"/>
</dbReference>
<dbReference type="AlphaFoldDB" id="B6K6X9"/>
<dbReference type="GO" id="GO:0030479">
    <property type="term" value="C:actin cortical patch"/>
    <property type="evidence" value="ECO:0007669"/>
    <property type="project" value="EnsemblFungi"/>
</dbReference>
<dbReference type="GO" id="GO:0106006">
    <property type="term" value="F:cytoskeletal protein-membrane anchor activity"/>
    <property type="evidence" value="ECO:0007669"/>
    <property type="project" value="EnsemblFungi"/>
</dbReference>
<dbReference type="Pfam" id="PF00018">
    <property type="entry name" value="SH3_1"/>
    <property type="match status" value="1"/>
</dbReference>
<reference evidence="14 16" key="1">
    <citation type="journal article" date="2011" name="Science">
        <title>Comparative functional genomics of the fission yeasts.</title>
        <authorList>
            <person name="Rhind N."/>
            <person name="Chen Z."/>
            <person name="Yassour M."/>
            <person name="Thompson D.A."/>
            <person name="Haas B.J."/>
            <person name="Habib N."/>
            <person name="Wapinski I."/>
            <person name="Roy S."/>
            <person name="Lin M.F."/>
            <person name="Heiman D.I."/>
            <person name="Young S.K."/>
            <person name="Furuya K."/>
            <person name="Guo Y."/>
            <person name="Pidoux A."/>
            <person name="Chen H.M."/>
            <person name="Robbertse B."/>
            <person name="Goldberg J.M."/>
            <person name="Aoki K."/>
            <person name="Bayne E.H."/>
            <person name="Berlin A.M."/>
            <person name="Desjardins C.A."/>
            <person name="Dobbs E."/>
            <person name="Dukaj L."/>
            <person name="Fan L."/>
            <person name="FitzGerald M.G."/>
            <person name="French C."/>
            <person name="Gujja S."/>
            <person name="Hansen K."/>
            <person name="Keifenheim D."/>
            <person name="Levin J.Z."/>
            <person name="Mosher R.A."/>
            <person name="Mueller C.A."/>
            <person name="Pfiffner J."/>
            <person name="Priest M."/>
            <person name="Russ C."/>
            <person name="Smialowska A."/>
            <person name="Swoboda P."/>
            <person name="Sykes S.M."/>
            <person name="Vaughn M."/>
            <person name="Vengrova S."/>
            <person name="Yoder R."/>
            <person name="Zeng Q."/>
            <person name="Allshire R."/>
            <person name="Baulcombe D."/>
            <person name="Birren B.W."/>
            <person name="Brown W."/>
            <person name="Ekwall K."/>
            <person name="Kellis M."/>
            <person name="Leatherwood J."/>
            <person name="Levin H."/>
            <person name="Margalit H."/>
            <person name="Martienssen R."/>
            <person name="Nieduszynski C.A."/>
            <person name="Spatafora J.W."/>
            <person name="Friedman N."/>
            <person name="Dalgaard J.Z."/>
            <person name="Baumann P."/>
            <person name="Niki H."/>
            <person name="Regev A."/>
            <person name="Nusbaum C."/>
        </authorList>
    </citation>
    <scope>NUCLEOTIDE SEQUENCE [LARGE SCALE GENOMIC DNA]</scope>
    <source>
        <strain evidence="16">yFS275 / FY16936</strain>
    </source>
</reference>
<dbReference type="VEuPathDB" id="FungiDB:SJAG_04479"/>
<dbReference type="Gene3D" id="2.30.30.40">
    <property type="entry name" value="SH3 Domains"/>
    <property type="match status" value="2"/>
</dbReference>
<dbReference type="PROSITE" id="PS51741">
    <property type="entry name" value="F_BAR"/>
    <property type="match status" value="1"/>
</dbReference>
<evidence type="ECO:0000256" key="3">
    <source>
        <dbReference type="ARBA" id="ARBA00022833"/>
    </source>
</evidence>
<dbReference type="PANTHER" id="PTHR15735:SF21">
    <property type="entry name" value="PROTEIN NERVOUS WRECK"/>
    <property type="match status" value="1"/>
</dbReference>
<dbReference type="CDD" id="cd11912">
    <property type="entry name" value="SH3_Bzz1_1"/>
    <property type="match status" value="1"/>
</dbReference>
<dbReference type="PRINTS" id="PR00452">
    <property type="entry name" value="SH3DOMAIN"/>
</dbReference>
<dbReference type="PRINTS" id="PR00008">
    <property type="entry name" value="DAGPEDOMAIN"/>
</dbReference>
<dbReference type="InterPro" id="IPR036028">
    <property type="entry name" value="SH3-like_dom_sf"/>
</dbReference>
<evidence type="ECO:0000256" key="8">
    <source>
        <dbReference type="PROSITE-ProRule" id="PRU00192"/>
    </source>
</evidence>
<accession>B6K6X9</accession>
<dbReference type="eggNOG" id="KOG3565">
    <property type="taxonomic scope" value="Eukaryota"/>
</dbReference>
<dbReference type="InterPro" id="IPR027267">
    <property type="entry name" value="AH/BAR_dom_sf"/>
</dbReference>
<evidence type="ECO:0000259" key="12">
    <source>
        <dbReference type="PROSITE" id="PS50081"/>
    </source>
</evidence>
<comment type="similarity">
    <text evidence="6">Belongs to the BZZ1 family.</text>
</comment>
<dbReference type="Pfam" id="PF14604">
    <property type="entry name" value="SH3_9"/>
    <property type="match status" value="1"/>
</dbReference>
<dbReference type="Pfam" id="PF00130">
    <property type="entry name" value="C1_1"/>
    <property type="match status" value="1"/>
</dbReference>
<evidence type="ECO:0000256" key="9">
    <source>
        <dbReference type="PROSITE-ProRule" id="PRU01077"/>
    </source>
</evidence>
<dbReference type="GO" id="GO:0072583">
    <property type="term" value="P:clathrin-dependent endocytosis"/>
    <property type="evidence" value="ECO:0007669"/>
    <property type="project" value="EnsemblFungi"/>
</dbReference>
<evidence type="ECO:0000259" key="11">
    <source>
        <dbReference type="PROSITE" id="PS50002"/>
    </source>
</evidence>
<feature type="region of interest" description="Disordered" evidence="10">
    <location>
        <begin position="508"/>
        <end position="534"/>
    </location>
</feature>
<keyword evidence="3" id="KW-0862">Zinc</keyword>
<comment type="function">
    <text evidence="5">Plays a role in endocytosis and trafficking to the vacuole. Functions with type I myosins to restore polarity of the actin cytoskeleton after NaCl stress.</text>
</comment>
<feature type="domain" description="F-BAR" evidence="13">
    <location>
        <begin position="6"/>
        <end position="272"/>
    </location>
</feature>
<dbReference type="PROSITE" id="PS50081">
    <property type="entry name" value="ZF_DAG_PE_2"/>
    <property type="match status" value="1"/>
</dbReference>
<keyword evidence="2" id="KW-0479">Metal-binding</keyword>
<dbReference type="GO" id="GO:0030833">
    <property type="term" value="P:regulation of actin filament polymerization"/>
    <property type="evidence" value="ECO:0000318"/>
    <property type="project" value="GO_Central"/>
</dbReference>
<evidence type="ECO:0000259" key="13">
    <source>
        <dbReference type="PROSITE" id="PS51741"/>
    </source>
</evidence>
<dbReference type="InterPro" id="IPR020454">
    <property type="entry name" value="DAG/PE-bd"/>
</dbReference>
<evidence type="ECO:0000256" key="1">
    <source>
        <dbReference type="ARBA" id="ARBA00022443"/>
    </source>
</evidence>
<dbReference type="PROSITE" id="PS50002">
    <property type="entry name" value="SH3"/>
    <property type="match status" value="2"/>
</dbReference>
<dbReference type="SMART" id="SM00055">
    <property type="entry name" value="FCH"/>
    <property type="match status" value="1"/>
</dbReference>
<name>B6K6X9_SCHJY</name>
<dbReference type="CDD" id="cd20824">
    <property type="entry name" value="C1_SpBZZ1-like"/>
    <property type="match status" value="1"/>
</dbReference>
<dbReference type="InterPro" id="IPR001452">
    <property type="entry name" value="SH3_domain"/>
</dbReference>
<dbReference type="OrthoDB" id="8783038at2759"/>
<dbReference type="Gene3D" id="1.20.1270.60">
    <property type="entry name" value="Arfaptin homology (AH) domain/BAR domain"/>
    <property type="match status" value="1"/>
</dbReference>
<dbReference type="InterPro" id="IPR031160">
    <property type="entry name" value="F_BAR_dom"/>
</dbReference>
<feature type="domain" description="SH3" evidence="11">
    <location>
        <begin position="535"/>
        <end position="595"/>
    </location>
</feature>
<dbReference type="Proteomes" id="UP000001744">
    <property type="component" value="Unassembled WGS sequence"/>
</dbReference>
<evidence type="ECO:0000256" key="4">
    <source>
        <dbReference type="ARBA" id="ARBA00023054"/>
    </source>
</evidence>
<evidence type="ECO:0000256" key="6">
    <source>
        <dbReference type="ARBA" id="ARBA00061387"/>
    </source>
</evidence>
<evidence type="ECO:0000256" key="7">
    <source>
        <dbReference type="ARBA" id="ARBA00074946"/>
    </source>
</evidence>
<dbReference type="InterPro" id="IPR035459">
    <property type="entry name" value="Bzz1_SH3_1"/>
</dbReference>
<dbReference type="InterPro" id="IPR046349">
    <property type="entry name" value="C1-like_sf"/>
</dbReference>
<dbReference type="SMART" id="SM00109">
    <property type="entry name" value="C1"/>
    <property type="match status" value="1"/>
</dbReference>
<dbReference type="JaponicusDB" id="SJAG_04479">
    <property type="gene designation" value="bzz1"/>
</dbReference>
<evidence type="ECO:0000256" key="5">
    <source>
        <dbReference type="ARBA" id="ARBA00054085"/>
    </source>
</evidence>
<dbReference type="PANTHER" id="PTHR15735">
    <property type="entry name" value="FCH AND DOUBLE SH3 DOMAINS PROTEIN"/>
    <property type="match status" value="1"/>
</dbReference>
<gene>
    <name evidence="15" type="primary">bzz1</name>
    <name evidence="14" type="ORF">SJAG_04479</name>
</gene>
<feature type="region of interest" description="Disordered" evidence="10">
    <location>
        <begin position="471"/>
        <end position="494"/>
    </location>
</feature>
<dbReference type="FunFam" id="1.20.1270.60:FF:000060">
    <property type="entry name" value="Actin polymerization protein Bzz1"/>
    <property type="match status" value="1"/>
</dbReference>
<sequence>MSVESVSISAYIKDDYKTVDSWVQNGVKWLEELHQFYKERSLIEKEYSQKLASLAKKYFEKKNKRSSSLSIGDSPTSSAGSLECASLTTWTKILDGLTEEARRIQNFSNDLGSQISDQFLNLQGQAESMRRNQHGYYNSLLDERERIDAGVKKAKQDYYSSCEVLESARQKKDKLGDDKSKRGYQDALTEMNNKKNGYVLTITEFNAHTKLYFSKLLPDVVDSLQQVNEFRVQKMNSLWKHSLHLEKSCYSDLSQKTDELNNEINLNSPNLDTVMFVKHNQKNWTPPNDLPFEPSPIWHDTDSIATYDTNINYLRNMLIQNRKDFETAAASYESVMEESNKLEKAHSKSLLELPHAVVLKMAEVEQLKARFQTRMHDLQSRIDLILNTAGALDEGTQPHDFRHTSFALPTNCDYCKSTIWGLSKHGCVCKRCNYHCHARCEMKVPPECGKAEPLVSISRNASLRRSNVGSISSTNYANTTRSVENHGAGSMRNEEVDDFGNIAVSRATTNTSESQPSPFGDSSQTPADAAATSAAENETVQVLYDYVGTTDDDLNVKEGQMVVILQPDDGTGWVRARSGSAEGLVPASYLDLPGQASVAQDESYVRALYDYTAQTDLEISLQAGDVIRVIQRDSGNGWSEGELDGRIGQFPANYVEDI</sequence>
<dbReference type="InterPro" id="IPR002219">
    <property type="entry name" value="PKC_DAG/PE"/>
</dbReference>
<feature type="domain" description="Phorbol-ester/DAG-type" evidence="12">
    <location>
        <begin position="398"/>
        <end position="448"/>
    </location>
</feature>
<dbReference type="SUPFAM" id="SSF103657">
    <property type="entry name" value="BAR/IMD domain-like"/>
    <property type="match status" value="1"/>
</dbReference>
<dbReference type="SMART" id="SM00326">
    <property type="entry name" value="SH3"/>
    <property type="match status" value="2"/>
</dbReference>
<organism evidence="14 16">
    <name type="scientific">Schizosaccharomyces japonicus (strain yFS275 / FY16936)</name>
    <name type="common">Fission yeast</name>
    <dbReference type="NCBI Taxonomy" id="402676"/>
    <lineage>
        <taxon>Eukaryota</taxon>
        <taxon>Fungi</taxon>
        <taxon>Dikarya</taxon>
        <taxon>Ascomycota</taxon>
        <taxon>Taphrinomycotina</taxon>
        <taxon>Schizosaccharomycetes</taxon>
        <taxon>Schizosaccharomycetales</taxon>
        <taxon>Schizosaccharomycetaceae</taxon>
        <taxon>Schizosaccharomyces</taxon>
    </lineage>
</organism>
<feature type="compositionally biased region" description="Polar residues" evidence="10">
    <location>
        <begin position="471"/>
        <end position="482"/>
    </location>
</feature>
<proteinExistence type="inferred from homology"/>
<feature type="domain" description="SH3" evidence="11">
    <location>
        <begin position="600"/>
        <end position="658"/>
    </location>
</feature>
<dbReference type="OMA" id="TPMMEEP"/>
<feature type="compositionally biased region" description="Low complexity" evidence="10">
    <location>
        <begin position="521"/>
        <end position="534"/>
    </location>
</feature>
<evidence type="ECO:0000313" key="15">
    <source>
        <dbReference type="JaponicusDB" id="SJAG_04479"/>
    </source>
</evidence>
<evidence type="ECO:0000313" key="16">
    <source>
        <dbReference type="Proteomes" id="UP000001744"/>
    </source>
</evidence>
<evidence type="ECO:0000256" key="10">
    <source>
        <dbReference type="SAM" id="MobiDB-lite"/>
    </source>
</evidence>
<keyword evidence="16" id="KW-1185">Reference proteome</keyword>
<dbReference type="Gene3D" id="3.30.60.20">
    <property type="match status" value="1"/>
</dbReference>
<keyword evidence="4 9" id="KW-0175">Coiled coil</keyword>
<dbReference type="Pfam" id="PF00611">
    <property type="entry name" value="FCH"/>
    <property type="match status" value="1"/>
</dbReference>
<protein>
    <recommendedName>
        <fullName evidence="7">Protein BZZ1</fullName>
    </recommendedName>
</protein>
<dbReference type="FunFam" id="2.30.30.40:FF:000072">
    <property type="entry name" value="Unconventional Myosin IB"/>
    <property type="match status" value="1"/>
</dbReference>
<dbReference type="GeneID" id="7051839"/>
<dbReference type="HOGENOM" id="CLU_015390_1_0_1"/>
<dbReference type="GO" id="GO:0046872">
    <property type="term" value="F:metal ion binding"/>
    <property type="evidence" value="ECO:0007669"/>
    <property type="project" value="UniProtKB-KW"/>
</dbReference>
<dbReference type="EMBL" id="KE651168">
    <property type="protein sequence ID" value="EEB09283.2"/>
    <property type="molecule type" value="Genomic_DNA"/>
</dbReference>
<dbReference type="SUPFAM" id="SSF57889">
    <property type="entry name" value="Cysteine-rich domain"/>
    <property type="match status" value="1"/>
</dbReference>
<dbReference type="PROSITE" id="PS00479">
    <property type="entry name" value="ZF_DAG_PE_1"/>
    <property type="match status" value="1"/>
</dbReference>